<dbReference type="EMBL" id="FNVQ01000007">
    <property type="protein sequence ID" value="SEG86098.1"/>
    <property type="molecule type" value="Genomic_DNA"/>
</dbReference>
<evidence type="ECO:0000256" key="1">
    <source>
        <dbReference type="ARBA" id="ARBA00022491"/>
    </source>
</evidence>
<dbReference type="InterPro" id="IPR050313">
    <property type="entry name" value="Carb_Metab_HTH_regulators"/>
</dbReference>
<keyword evidence="6" id="KW-1185">Reference proteome</keyword>
<keyword evidence="2" id="KW-0805">Transcription regulation</keyword>
<gene>
    <name evidence="5" type="ORF">SAMN05444390_107112</name>
</gene>
<dbReference type="RefSeq" id="WP_104005571.1">
    <property type="nucleotide sequence ID" value="NZ_FNVQ01000007.1"/>
</dbReference>
<dbReference type="SUPFAM" id="SSF100950">
    <property type="entry name" value="NagB/RpiA/CoA transferase-like"/>
    <property type="match status" value="1"/>
</dbReference>
<dbReference type="Gene3D" id="1.10.10.10">
    <property type="entry name" value="Winged helix-like DNA-binding domain superfamily/Winged helix DNA-binding domain"/>
    <property type="match status" value="1"/>
</dbReference>
<evidence type="ECO:0000256" key="2">
    <source>
        <dbReference type="ARBA" id="ARBA00023015"/>
    </source>
</evidence>
<dbReference type="Proteomes" id="UP000236745">
    <property type="component" value="Unassembled WGS sequence"/>
</dbReference>
<dbReference type="SMART" id="SM01134">
    <property type="entry name" value="DeoRC"/>
    <property type="match status" value="1"/>
</dbReference>
<dbReference type="PANTHER" id="PTHR30363:SF4">
    <property type="entry name" value="GLYCEROL-3-PHOSPHATE REGULON REPRESSOR"/>
    <property type="match status" value="1"/>
</dbReference>
<protein>
    <submittedName>
        <fullName evidence="5">Transcriptional regulator, DeoR family</fullName>
    </submittedName>
</protein>
<keyword evidence="3" id="KW-0804">Transcription</keyword>
<dbReference type="GO" id="GO:0003700">
    <property type="term" value="F:DNA-binding transcription factor activity"/>
    <property type="evidence" value="ECO:0007669"/>
    <property type="project" value="InterPro"/>
</dbReference>
<dbReference type="InterPro" id="IPR036388">
    <property type="entry name" value="WH-like_DNA-bd_sf"/>
</dbReference>
<dbReference type="InterPro" id="IPR001034">
    <property type="entry name" value="DeoR_HTH"/>
</dbReference>
<dbReference type="Gene3D" id="3.40.50.1360">
    <property type="match status" value="1"/>
</dbReference>
<dbReference type="Pfam" id="PF08220">
    <property type="entry name" value="HTH_DeoR"/>
    <property type="match status" value="1"/>
</dbReference>
<dbReference type="PRINTS" id="PR00037">
    <property type="entry name" value="HTHLACR"/>
</dbReference>
<dbReference type="SMART" id="SM00420">
    <property type="entry name" value="HTH_DEOR"/>
    <property type="match status" value="1"/>
</dbReference>
<dbReference type="Pfam" id="PF00455">
    <property type="entry name" value="DeoRC"/>
    <property type="match status" value="1"/>
</dbReference>
<reference evidence="5 6" key="1">
    <citation type="submission" date="2016-10" db="EMBL/GenBank/DDBJ databases">
        <authorList>
            <person name="de Groot N.N."/>
        </authorList>
    </citation>
    <scope>NUCLEOTIDE SEQUENCE [LARGE SCALE GENOMIC DNA]</scope>
    <source>
        <strain evidence="5 6">DSM 22012</strain>
    </source>
</reference>
<evidence type="ECO:0000313" key="5">
    <source>
        <dbReference type="EMBL" id="SEG86098.1"/>
    </source>
</evidence>
<sequence length="252" mass="27989">MHKRRLAITELVNTRGRTELQQLADTFDVSVQTIRTDVRILAQQGLVLRNHGEVMPFPHRENISYDQRRIRNAAGKRKIGELCATWLNGFQSVFLGTGSTLAELAAQLGPLRGLQVYTNNLHAARLLCEHQDCALTVAGGRVRLRDQDVIGGDALRFFQRYHADIAITSVGAMDSSGRLFDYNDDEVMAREAMLEQSRFHILLIDSSKFDNSAPCSAGQLEQYDLVVTDAPLSSRLQGQLLAGGGELLQQKP</sequence>
<evidence type="ECO:0000256" key="3">
    <source>
        <dbReference type="ARBA" id="ARBA00023163"/>
    </source>
</evidence>
<proteinExistence type="predicted"/>
<dbReference type="AlphaFoldDB" id="A0A1H6DLK1"/>
<dbReference type="PANTHER" id="PTHR30363">
    <property type="entry name" value="HTH-TYPE TRANSCRIPTIONAL REGULATOR SRLR-RELATED"/>
    <property type="match status" value="1"/>
</dbReference>
<feature type="domain" description="HTH deoR-type" evidence="4">
    <location>
        <begin position="1"/>
        <end position="56"/>
    </location>
</feature>
<dbReference type="SUPFAM" id="SSF46785">
    <property type="entry name" value="Winged helix' DNA-binding domain"/>
    <property type="match status" value="1"/>
</dbReference>
<dbReference type="InterPro" id="IPR037171">
    <property type="entry name" value="NagB/RpiA_transferase-like"/>
</dbReference>
<name>A0A1H6DLK1_9GAMM</name>
<accession>A0A1H6DLK1</accession>
<evidence type="ECO:0000313" key="6">
    <source>
        <dbReference type="Proteomes" id="UP000236745"/>
    </source>
</evidence>
<organism evidence="5 6">
    <name type="scientific">Marinobacterium lutimaris</name>
    <dbReference type="NCBI Taxonomy" id="568106"/>
    <lineage>
        <taxon>Bacteria</taxon>
        <taxon>Pseudomonadati</taxon>
        <taxon>Pseudomonadota</taxon>
        <taxon>Gammaproteobacteria</taxon>
        <taxon>Oceanospirillales</taxon>
        <taxon>Oceanospirillaceae</taxon>
        <taxon>Marinobacterium</taxon>
    </lineage>
</organism>
<dbReference type="OrthoDB" id="9814815at2"/>
<evidence type="ECO:0000259" key="4">
    <source>
        <dbReference type="PROSITE" id="PS51000"/>
    </source>
</evidence>
<dbReference type="PROSITE" id="PS51000">
    <property type="entry name" value="HTH_DEOR_2"/>
    <property type="match status" value="1"/>
</dbReference>
<dbReference type="InterPro" id="IPR036390">
    <property type="entry name" value="WH_DNA-bd_sf"/>
</dbReference>
<dbReference type="InterPro" id="IPR014036">
    <property type="entry name" value="DeoR-like_C"/>
</dbReference>
<keyword evidence="1" id="KW-0678">Repressor</keyword>